<name>A0A0A9AKR8_ARUDO</name>
<accession>A0A0A9AKR8</accession>
<protein>
    <submittedName>
        <fullName evidence="1">Uncharacterized protein</fullName>
    </submittedName>
</protein>
<sequence>MFLVGRTGKETQSVDSAMNLNYQTSLLRVYNGKVCMEFDRICHRSKLSSRID</sequence>
<proteinExistence type="predicted"/>
<organism evidence="1">
    <name type="scientific">Arundo donax</name>
    <name type="common">Giant reed</name>
    <name type="synonym">Donax arundinaceus</name>
    <dbReference type="NCBI Taxonomy" id="35708"/>
    <lineage>
        <taxon>Eukaryota</taxon>
        <taxon>Viridiplantae</taxon>
        <taxon>Streptophyta</taxon>
        <taxon>Embryophyta</taxon>
        <taxon>Tracheophyta</taxon>
        <taxon>Spermatophyta</taxon>
        <taxon>Magnoliopsida</taxon>
        <taxon>Liliopsida</taxon>
        <taxon>Poales</taxon>
        <taxon>Poaceae</taxon>
        <taxon>PACMAD clade</taxon>
        <taxon>Arundinoideae</taxon>
        <taxon>Arundineae</taxon>
        <taxon>Arundo</taxon>
    </lineage>
</organism>
<dbReference type="AlphaFoldDB" id="A0A0A9AKR8"/>
<reference evidence="1" key="2">
    <citation type="journal article" date="2015" name="Data Brief">
        <title>Shoot transcriptome of the giant reed, Arundo donax.</title>
        <authorList>
            <person name="Barrero R.A."/>
            <person name="Guerrero F.D."/>
            <person name="Moolhuijzen P."/>
            <person name="Goolsby J.A."/>
            <person name="Tidwell J."/>
            <person name="Bellgard S.E."/>
            <person name="Bellgard M.I."/>
        </authorList>
    </citation>
    <scope>NUCLEOTIDE SEQUENCE</scope>
    <source>
        <tissue evidence="1">Shoot tissue taken approximately 20 cm above the soil surface</tissue>
    </source>
</reference>
<reference evidence="1" key="1">
    <citation type="submission" date="2014-09" db="EMBL/GenBank/DDBJ databases">
        <authorList>
            <person name="Magalhaes I.L.F."/>
            <person name="Oliveira U."/>
            <person name="Santos F.R."/>
            <person name="Vidigal T.H.D.A."/>
            <person name="Brescovit A.D."/>
            <person name="Santos A.J."/>
        </authorList>
    </citation>
    <scope>NUCLEOTIDE SEQUENCE</scope>
    <source>
        <tissue evidence="1">Shoot tissue taken approximately 20 cm above the soil surface</tissue>
    </source>
</reference>
<evidence type="ECO:0000313" key="1">
    <source>
        <dbReference type="EMBL" id="JAD51751.1"/>
    </source>
</evidence>
<dbReference type="EMBL" id="GBRH01246144">
    <property type="protein sequence ID" value="JAD51751.1"/>
    <property type="molecule type" value="Transcribed_RNA"/>
</dbReference>